<keyword evidence="7 11" id="KW-0692">RNA repair</keyword>
<dbReference type="Proteomes" id="UP000183656">
    <property type="component" value="Unassembled WGS sequence"/>
</dbReference>
<dbReference type="AlphaFoldDB" id="A0A1I7KY03"/>
<dbReference type="Pfam" id="PF01966">
    <property type="entry name" value="HD"/>
    <property type="match status" value="1"/>
</dbReference>
<dbReference type="SUPFAM" id="SSF81891">
    <property type="entry name" value="Poly A polymerase C-terminal region-like"/>
    <property type="match status" value="1"/>
</dbReference>
<dbReference type="GO" id="GO:0005524">
    <property type="term" value="F:ATP binding"/>
    <property type="evidence" value="ECO:0007669"/>
    <property type="project" value="UniProtKB-UniRule"/>
</dbReference>
<dbReference type="InterPro" id="IPR002646">
    <property type="entry name" value="PolA_pol_head_dom"/>
</dbReference>
<dbReference type="EC" id="3.1.4.-" evidence="11"/>
<dbReference type="PIRSF" id="PIRSF000813">
    <property type="entry name" value="CCA_bact"/>
    <property type="match status" value="1"/>
</dbReference>
<feature type="binding site" evidence="11">
    <location>
        <position position="140"/>
    </location>
    <ligand>
        <name>CTP</name>
        <dbReference type="ChEBI" id="CHEBI:37563"/>
    </ligand>
</feature>
<feature type="binding site" evidence="11">
    <location>
        <position position="7"/>
    </location>
    <ligand>
        <name>ATP</name>
        <dbReference type="ChEBI" id="CHEBI:30616"/>
    </ligand>
</feature>
<keyword evidence="11" id="KW-0378">Hydrolase</keyword>
<dbReference type="InterPro" id="IPR050124">
    <property type="entry name" value="tRNA_CCA-adding_enzyme"/>
</dbReference>
<evidence type="ECO:0000256" key="3">
    <source>
        <dbReference type="ARBA" id="ARBA00022694"/>
    </source>
</evidence>
<dbReference type="PANTHER" id="PTHR47545">
    <property type="entry name" value="MULTIFUNCTIONAL CCA PROTEIN"/>
    <property type="match status" value="1"/>
</dbReference>
<evidence type="ECO:0000313" key="14">
    <source>
        <dbReference type="Proteomes" id="UP000183656"/>
    </source>
</evidence>
<comment type="cofactor">
    <cofactor evidence="11">
        <name>Ni(2+)</name>
        <dbReference type="ChEBI" id="CHEBI:49786"/>
    </cofactor>
    <text evidence="11">Nickel for phosphatase activity.</text>
</comment>
<keyword evidence="4 11" id="KW-0548">Nucleotidyltransferase</keyword>
<dbReference type="EC" id="3.1.3.-" evidence="11"/>
<keyword evidence="1 11" id="KW-0533">Nickel</keyword>
<dbReference type="NCBIfam" id="NF008137">
    <property type="entry name" value="PRK10885.1"/>
    <property type="match status" value="1"/>
</dbReference>
<evidence type="ECO:0000256" key="1">
    <source>
        <dbReference type="ARBA" id="ARBA00022596"/>
    </source>
</evidence>
<keyword evidence="11" id="KW-0511">Multifunctional enzyme</keyword>
<keyword evidence="14" id="KW-1185">Reference proteome</keyword>
<comment type="miscellaneous">
    <text evidence="11">A single active site specifically recognizes both ATP and CTP and is responsible for their addition.</text>
</comment>
<dbReference type="STRING" id="343013.SAMN04489707_10912"/>
<keyword evidence="9 11" id="KW-0460">Magnesium</keyword>
<evidence type="ECO:0000256" key="8">
    <source>
        <dbReference type="ARBA" id="ARBA00022840"/>
    </source>
</evidence>
<comment type="catalytic activity">
    <reaction evidence="11">
        <text>a tRNA precursor + 2 CTP + ATP = a tRNA with a 3' CCA end + 3 diphosphate</text>
        <dbReference type="Rhea" id="RHEA:14433"/>
        <dbReference type="Rhea" id="RHEA-COMP:10465"/>
        <dbReference type="Rhea" id="RHEA-COMP:10468"/>
        <dbReference type="ChEBI" id="CHEBI:30616"/>
        <dbReference type="ChEBI" id="CHEBI:33019"/>
        <dbReference type="ChEBI" id="CHEBI:37563"/>
        <dbReference type="ChEBI" id="CHEBI:74896"/>
        <dbReference type="ChEBI" id="CHEBI:83071"/>
        <dbReference type="EC" id="2.7.7.72"/>
    </reaction>
</comment>
<dbReference type="GO" id="GO:0001680">
    <property type="term" value="P:tRNA 3'-terminal CCA addition"/>
    <property type="evidence" value="ECO:0007669"/>
    <property type="project" value="UniProtKB-UniRule"/>
</dbReference>
<evidence type="ECO:0000259" key="12">
    <source>
        <dbReference type="PROSITE" id="PS51831"/>
    </source>
</evidence>
<sequence>MVGGAVRDRLLGRPVNDRDWVVVGATPEQMVAQGFTPVGRDFPVFLHPGSHEEYALARTERKSGRGYRGFVVQAAPSVTLEEDLARRDLTINAIAASADWTGAGAVFDPYNGVRDLHARVLRHVTDAFREDPVRILRVARFAARFSDFTIAPETLALMREMVADGEVDHLVPERVWQEVARGLMEERPARMFEVLRQCGALAVLLPELDRLWGVPQRADYHPEVDTGVHAMLVLDMAARLQAPLPVRFACLCHDFGKGTTPAHVLPRHIGHEERSARLLQPVCERWRVPLECRELADLVAREHGNIHRSGDLGPAALLRLFTRCDALRRPERFAQALWACECDARGRLGHEDAAYPQRPRLAAALQAALAVDTAPVARAAAQRGLRGPAVGDAVAQARQDAIAAWLGQIRLQGQMGTSHNPMIDGSE</sequence>
<dbReference type="HAMAP" id="MF_01261">
    <property type="entry name" value="CCA_bact_type1"/>
    <property type="match status" value="1"/>
</dbReference>
<dbReference type="Gene3D" id="3.30.460.10">
    <property type="entry name" value="Beta Polymerase, domain 2"/>
    <property type="match status" value="1"/>
</dbReference>
<comment type="function">
    <text evidence="11">Catalyzes the addition and repair of the essential 3'-terminal CCA sequence in tRNAs without using a nucleic acid template. Adds these three nucleotides in the order of C, C, and A to the tRNA nucleotide-73, using CTP and ATP as substrates and producing inorganic pyrophosphate. tRNA 3'-terminal CCA addition is required both for tRNA processing and repair. Also involved in tRNA surveillance by mediating tandem CCA addition to generate a CCACCA at the 3' terminus of unstable tRNAs. While stable tRNAs receive only 3'-terminal CCA, unstable tRNAs are marked with CCACCA and rapidly degraded.</text>
</comment>
<feature type="domain" description="HD" evidence="12">
    <location>
        <begin position="226"/>
        <end position="327"/>
    </location>
</feature>
<dbReference type="InterPro" id="IPR012006">
    <property type="entry name" value="CCA_bact"/>
</dbReference>
<feature type="binding site" evidence="11">
    <location>
        <position position="4"/>
    </location>
    <ligand>
        <name>CTP</name>
        <dbReference type="ChEBI" id="CHEBI:37563"/>
    </ligand>
</feature>
<proteinExistence type="inferred from homology"/>
<dbReference type="Gene3D" id="1.10.3090.10">
    <property type="entry name" value="cca-adding enzyme, domain 2"/>
    <property type="match status" value="1"/>
</dbReference>
<evidence type="ECO:0000256" key="4">
    <source>
        <dbReference type="ARBA" id="ARBA00022695"/>
    </source>
</evidence>
<dbReference type="Pfam" id="PF12627">
    <property type="entry name" value="PolyA_pol_RNAbd"/>
    <property type="match status" value="1"/>
</dbReference>
<keyword evidence="10 11" id="KW-0694">RNA-binding</keyword>
<feature type="binding site" evidence="11">
    <location>
        <position position="4"/>
    </location>
    <ligand>
        <name>ATP</name>
        <dbReference type="ChEBI" id="CHEBI:30616"/>
    </ligand>
</feature>
<organism evidence="13 14">
    <name type="scientific">Paenacidovorax caeni</name>
    <dbReference type="NCBI Taxonomy" id="343013"/>
    <lineage>
        <taxon>Bacteria</taxon>
        <taxon>Pseudomonadati</taxon>
        <taxon>Pseudomonadota</taxon>
        <taxon>Betaproteobacteria</taxon>
        <taxon>Burkholderiales</taxon>
        <taxon>Comamonadaceae</taxon>
        <taxon>Paenacidovorax</taxon>
    </lineage>
</organism>
<dbReference type="GO" id="GO:0160016">
    <property type="term" value="F:CCACCA tRNA nucleotidyltransferase activity"/>
    <property type="evidence" value="ECO:0007669"/>
    <property type="project" value="RHEA"/>
</dbReference>
<keyword evidence="8 11" id="KW-0067">ATP-binding</keyword>
<comment type="cofactor">
    <cofactor evidence="11">
        <name>Mg(2+)</name>
        <dbReference type="ChEBI" id="CHEBI:18420"/>
    </cofactor>
    <text evidence="11">Magnesium is required for nucleotidyltransferase activity.</text>
</comment>
<evidence type="ECO:0000256" key="9">
    <source>
        <dbReference type="ARBA" id="ARBA00022842"/>
    </source>
</evidence>
<feature type="binding site" evidence="11">
    <location>
        <position position="137"/>
    </location>
    <ligand>
        <name>ATP</name>
        <dbReference type="ChEBI" id="CHEBI:30616"/>
    </ligand>
</feature>
<evidence type="ECO:0000256" key="5">
    <source>
        <dbReference type="ARBA" id="ARBA00022723"/>
    </source>
</evidence>
<keyword evidence="5 11" id="KW-0479">Metal-binding</keyword>
<evidence type="ECO:0000256" key="7">
    <source>
        <dbReference type="ARBA" id="ARBA00022800"/>
    </source>
</evidence>
<evidence type="ECO:0000313" key="13">
    <source>
        <dbReference type="EMBL" id="SFV02186.1"/>
    </source>
</evidence>
<dbReference type="EMBL" id="FPBX01000091">
    <property type="protein sequence ID" value="SFV02186.1"/>
    <property type="molecule type" value="Genomic_DNA"/>
</dbReference>
<name>A0A1I7KY03_9BURK</name>
<dbReference type="SUPFAM" id="SSF81301">
    <property type="entry name" value="Nucleotidyltransferase"/>
    <property type="match status" value="1"/>
</dbReference>
<evidence type="ECO:0000256" key="6">
    <source>
        <dbReference type="ARBA" id="ARBA00022741"/>
    </source>
</evidence>
<feature type="binding site" evidence="11">
    <location>
        <position position="87"/>
    </location>
    <ligand>
        <name>CTP</name>
        <dbReference type="ChEBI" id="CHEBI:37563"/>
    </ligand>
</feature>
<dbReference type="GO" id="GO:0000287">
    <property type="term" value="F:magnesium ion binding"/>
    <property type="evidence" value="ECO:0007669"/>
    <property type="project" value="UniProtKB-UniRule"/>
</dbReference>
<dbReference type="GO" id="GO:0004112">
    <property type="term" value="F:cyclic-nucleotide phosphodiesterase activity"/>
    <property type="evidence" value="ECO:0007669"/>
    <property type="project" value="UniProtKB-UniRule"/>
</dbReference>
<comment type="subunit">
    <text evidence="11">Monomer. Can also form homodimers and oligomers.</text>
</comment>
<gene>
    <name evidence="11" type="primary">cca</name>
    <name evidence="13" type="ORF">SAMN04489707_10912</name>
</gene>
<keyword evidence="2 11" id="KW-0808">Transferase</keyword>
<comment type="catalytic activity">
    <reaction evidence="11">
        <text>a tRNA with a 3' CCA end + 2 CTP + ATP = a tRNA with a 3' CCACCA end + 3 diphosphate</text>
        <dbReference type="Rhea" id="RHEA:76235"/>
        <dbReference type="Rhea" id="RHEA-COMP:10468"/>
        <dbReference type="Rhea" id="RHEA-COMP:18655"/>
        <dbReference type="ChEBI" id="CHEBI:30616"/>
        <dbReference type="ChEBI" id="CHEBI:33019"/>
        <dbReference type="ChEBI" id="CHEBI:37563"/>
        <dbReference type="ChEBI" id="CHEBI:83071"/>
        <dbReference type="ChEBI" id="CHEBI:195187"/>
    </reaction>
</comment>
<dbReference type="GO" id="GO:0004810">
    <property type="term" value="F:CCA tRNA nucleotidyltransferase activity"/>
    <property type="evidence" value="ECO:0007669"/>
    <property type="project" value="UniProtKB-UniRule"/>
</dbReference>
<feature type="binding site" evidence="11">
    <location>
        <position position="140"/>
    </location>
    <ligand>
        <name>ATP</name>
        <dbReference type="ChEBI" id="CHEBI:30616"/>
    </ligand>
</feature>
<protein>
    <recommendedName>
        <fullName evidence="11">Multifunctional CCA protein</fullName>
    </recommendedName>
    <domain>
        <recommendedName>
            <fullName evidence="11">CCA-adding enzyme</fullName>
            <ecNumber evidence="11">2.7.7.72</ecNumber>
        </recommendedName>
        <alternativeName>
            <fullName evidence="11">CCA tRNA nucleotidyltransferase</fullName>
        </alternativeName>
        <alternativeName>
            <fullName evidence="11">tRNA CCA-pyrophosphorylase</fullName>
        </alternativeName>
        <alternativeName>
            <fullName evidence="11">tRNA adenylyl-/cytidylyl-transferase</fullName>
        </alternativeName>
        <alternativeName>
            <fullName evidence="11">tRNA nucleotidyltransferase</fullName>
        </alternativeName>
        <alternativeName>
            <fullName evidence="11">tRNA-NT</fullName>
        </alternativeName>
    </domain>
    <domain>
        <recommendedName>
            <fullName evidence="11">2'-nucleotidase</fullName>
            <ecNumber evidence="11">3.1.3.-</ecNumber>
        </recommendedName>
    </domain>
    <domain>
        <recommendedName>
            <fullName evidence="11">2',3'-cyclic phosphodiesterase</fullName>
            <ecNumber evidence="11">3.1.4.-</ecNumber>
        </recommendedName>
    </domain>
    <domain>
        <recommendedName>
            <fullName evidence="11">Phosphatase</fullName>
        </recommendedName>
    </domain>
</protein>
<feature type="binding site" evidence="11">
    <location>
        <position position="137"/>
    </location>
    <ligand>
        <name>CTP</name>
        <dbReference type="ChEBI" id="CHEBI:37563"/>
    </ligand>
</feature>
<keyword evidence="6 11" id="KW-0547">Nucleotide-binding</keyword>
<evidence type="ECO:0000256" key="2">
    <source>
        <dbReference type="ARBA" id="ARBA00022679"/>
    </source>
</evidence>
<keyword evidence="3 11" id="KW-0819">tRNA processing</keyword>
<feature type="binding site" evidence="11">
    <location>
        <position position="87"/>
    </location>
    <ligand>
        <name>ATP</name>
        <dbReference type="ChEBI" id="CHEBI:30616"/>
    </ligand>
</feature>
<feature type="binding site" evidence="11">
    <location>
        <position position="7"/>
    </location>
    <ligand>
        <name>CTP</name>
        <dbReference type="ChEBI" id="CHEBI:37563"/>
    </ligand>
</feature>
<comment type="similarity">
    <text evidence="11">Belongs to the tRNA nucleotidyltransferase/poly(A) polymerase family. Bacterial CCA-adding enzyme type 1 subfamily.</text>
</comment>
<evidence type="ECO:0000256" key="11">
    <source>
        <dbReference type="HAMAP-Rule" id="MF_01261"/>
    </source>
</evidence>
<accession>A0A1I7KY03</accession>
<dbReference type="PANTHER" id="PTHR47545:SF1">
    <property type="entry name" value="MULTIFUNCTIONAL CCA PROTEIN"/>
    <property type="match status" value="1"/>
</dbReference>
<dbReference type="GO" id="GO:0000049">
    <property type="term" value="F:tRNA binding"/>
    <property type="evidence" value="ECO:0007669"/>
    <property type="project" value="UniProtKB-UniRule"/>
</dbReference>
<dbReference type="GO" id="GO:0016791">
    <property type="term" value="F:phosphatase activity"/>
    <property type="evidence" value="ECO:0007669"/>
    <property type="project" value="UniProtKB-UniRule"/>
</dbReference>
<dbReference type="EC" id="2.7.7.72" evidence="11"/>
<dbReference type="GO" id="GO:0042245">
    <property type="term" value="P:RNA repair"/>
    <property type="evidence" value="ECO:0007669"/>
    <property type="project" value="UniProtKB-KW"/>
</dbReference>
<reference evidence="13 14" key="1">
    <citation type="submission" date="2016-10" db="EMBL/GenBank/DDBJ databases">
        <authorList>
            <person name="de Groot N.N."/>
        </authorList>
    </citation>
    <scope>NUCLEOTIDE SEQUENCE [LARGE SCALE GENOMIC DNA]</scope>
    <source>
        <strain evidence="13 14">R-24608</strain>
    </source>
</reference>
<feature type="binding site" evidence="11">
    <location>
        <position position="17"/>
    </location>
    <ligand>
        <name>Mg(2+)</name>
        <dbReference type="ChEBI" id="CHEBI:18420"/>
    </ligand>
</feature>
<feature type="binding site" evidence="11">
    <location>
        <position position="19"/>
    </location>
    <ligand>
        <name>Mg(2+)</name>
        <dbReference type="ChEBI" id="CHEBI:18420"/>
    </ligand>
</feature>
<dbReference type="InterPro" id="IPR043519">
    <property type="entry name" value="NT_sf"/>
</dbReference>
<dbReference type="InterPro" id="IPR003607">
    <property type="entry name" value="HD/PDEase_dom"/>
</dbReference>
<dbReference type="CDD" id="cd00077">
    <property type="entry name" value="HDc"/>
    <property type="match status" value="1"/>
</dbReference>
<comment type="domain">
    <text evidence="11">Comprises two domains: an N-terminal domain containing the nucleotidyltransferase activity and a C-terminal HD domain associated with both phosphodiesterase and phosphatase activities.</text>
</comment>
<dbReference type="Pfam" id="PF01743">
    <property type="entry name" value="PolyA_pol"/>
    <property type="match status" value="1"/>
</dbReference>
<dbReference type="InterPro" id="IPR006674">
    <property type="entry name" value="HD_domain"/>
</dbReference>
<dbReference type="InterPro" id="IPR032828">
    <property type="entry name" value="PolyA_RNA-bd"/>
</dbReference>
<dbReference type="PROSITE" id="PS51831">
    <property type="entry name" value="HD"/>
    <property type="match status" value="1"/>
</dbReference>
<dbReference type="CDD" id="cd05398">
    <property type="entry name" value="NT_ClassII-CCAase"/>
    <property type="match status" value="1"/>
</dbReference>
<evidence type="ECO:0000256" key="10">
    <source>
        <dbReference type="ARBA" id="ARBA00022884"/>
    </source>
</evidence>